<dbReference type="Gene3D" id="6.10.10.120">
    <property type="entry name" value="Antitoxin ParD1-like"/>
    <property type="match status" value="1"/>
</dbReference>
<accession>A0A5B9QS55</accession>
<keyword evidence="2" id="KW-1185">Reference proteome</keyword>
<dbReference type="OrthoDB" id="284431at2"/>
<reference evidence="1 2" key="1">
    <citation type="submission" date="2019-08" db="EMBL/GenBank/DDBJ databases">
        <title>Deep-cultivation of Planctomycetes and their phenomic and genomic characterization uncovers novel biology.</title>
        <authorList>
            <person name="Wiegand S."/>
            <person name="Jogler M."/>
            <person name="Boedeker C."/>
            <person name="Pinto D."/>
            <person name="Vollmers J."/>
            <person name="Rivas-Marin E."/>
            <person name="Kohn T."/>
            <person name="Peeters S.H."/>
            <person name="Heuer A."/>
            <person name="Rast P."/>
            <person name="Oberbeckmann S."/>
            <person name="Bunk B."/>
            <person name="Jeske O."/>
            <person name="Meyerdierks A."/>
            <person name="Storesund J.E."/>
            <person name="Kallscheuer N."/>
            <person name="Luecker S."/>
            <person name="Lage O.M."/>
            <person name="Pohl T."/>
            <person name="Merkel B.J."/>
            <person name="Hornburger P."/>
            <person name="Mueller R.-W."/>
            <person name="Bruemmer F."/>
            <person name="Labrenz M."/>
            <person name="Spormann A.M."/>
            <person name="Op den Camp H."/>
            <person name="Overmann J."/>
            <person name="Amann R."/>
            <person name="Jetten M.S.M."/>
            <person name="Mascher T."/>
            <person name="Medema M.H."/>
            <person name="Devos D.P."/>
            <person name="Kaster A.-K."/>
            <person name="Ovreas L."/>
            <person name="Rohde M."/>
            <person name="Galperin M.Y."/>
            <person name="Jogler C."/>
        </authorList>
    </citation>
    <scope>NUCLEOTIDE SEQUENCE [LARGE SCALE GENOMIC DNA]</scope>
    <source>
        <strain evidence="1 2">UC8</strain>
    </source>
</reference>
<dbReference type="Pfam" id="PF03693">
    <property type="entry name" value="ParD_antitoxin"/>
    <property type="match status" value="1"/>
</dbReference>
<evidence type="ECO:0008006" key="3">
    <source>
        <dbReference type="Google" id="ProtNLM"/>
    </source>
</evidence>
<proteinExistence type="predicted"/>
<gene>
    <name evidence="1" type="ORF">UC8_22120</name>
</gene>
<dbReference type="RefSeq" id="WP_068138020.1">
    <property type="nucleotide sequence ID" value="NZ_CP042914.1"/>
</dbReference>
<dbReference type="InterPro" id="IPR022789">
    <property type="entry name" value="ParD"/>
</dbReference>
<dbReference type="EMBL" id="CP042914">
    <property type="protein sequence ID" value="QEG40205.1"/>
    <property type="molecule type" value="Genomic_DNA"/>
</dbReference>
<dbReference type="Proteomes" id="UP000325286">
    <property type="component" value="Chromosome"/>
</dbReference>
<dbReference type="AlphaFoldDB" id="A0A5B9QS55"/>
<sequence>MAVDVPQEFEAFIASLLARRRFLSEHEVLAESLRLLQAKETLAEEVQKGFEQIDDGDCRDGHEAFASLRARLEERSES</sequence>
<name>A0A5B9QS55_9BACT</name>
<organism evidence="1 2">
    <name type="scientific">Roseimaritima ulvae</name>
    <dbReference type="NCBI Taxonomy" id="980254"/>
    <lineage>
        <taxon>Bacteria</taxon>
        <taxon>Pseudomonadati</taxon>
        <taxon>Planctomycetota</taxon>
        <taxon>Planctomycetia</taxon>
        <taxon>Pirellulales</taxon>
        <taxon>Pirellulaceae</taxon>
        <taxon>Roseimaritima</taxon>
    </lineage>
</organism>
<evidence type="ECO:0000313" key="1">
    <source>
        <dbReference type="EMBL" id="QEG40205.1"/>
    </source>
</evidence>
<evidence type="ECO:0000313" key="2">
    <source>
        <dbReference type="Proteomes" id="UP000325286"/>
    </source>
</evidence>
<dbReference type="KEGG" id="rul:UC8_22120"/>
<protein>
    <recommendedName>
        <fullName evidence="3">Antitoxin ParD1</fullName>
    </recommendedName>
</protein>
<dbReference type="InterPro" id="IPR038296">
    <property type="entry name" value="ParD_sf"/>
</dbReference>